<accession>A0ACD3RFQ1</accession>
<sequence>TLNEGSPLCSWRHPQPAAAVPHKASLSAAWIDPDQKASQRKEETPAHKPDML</sequence>
<protein>
    <submittedName>
        <fullName evidence="1">Uncharacterized protein</fullName>
    </submittedName>
</protein>
<dbReference type="EMBL" id="CM011680">
    <property type="protein sequence ID" value="TMS17453.1"/>
    <property type="molecule type" value="Genomic_DNA"/>
</dbReference>
<name>A0ACD3RFQ1_LARCR</name>
<keyword evidence="2" id="KW-1185">Reference proteome</keyword>
<dbReference type="Proteomes" id="UP000793456">
    <property type="component" value="Chromosome VII"/>
</dbReference>
<organism evidence="1 2">
    <name type="scientific">Larimichthys crocea</name>
    <name type="common">Large yellow croaker</name>
    <name type="synonym">Pseudosciaena crocea</name>
    <dbReference type="NCBI Taxonomy" id="215358"/>
    <lineage>
        <taxon>Eukaryota</taxon>
        <taxon>Metazoa</taxon>
        <taxon>Chordata</taxon>
        <taxon>Craniata</taxon>
        <taxon>Vertebrata</taxon>
        <taxon>Euteleostomi</taxon>
        <taxon>Actinopterygii</taxon>
        <taxon>Neopterygii</taxon>
        <taxon>Teleostei</taxon>
        <taxon>Neoteleostei</taxon>
        <taxon>Acanthomorphata</taxon>
        <taxon>Eupercaria</taxon>
        <taxon>Sciaenidae</taxon>
        <taxon>Larimichthys</taxon>
    </lineage>
</organism>
<comment type="caution">
    <text evidence="1">The sequence shown here is derived from an EMBL/GenBank/DDBJ whole genome shotgun (WGS) entry which is preliminary data.</text>
</comment>
<feature type="non-terminal residue" evidence="1">
    <location>
        <position position="1"/>
    </location>
</feature>
<reference evidence="1" key="1">
    <citation type="submission" date="2018-11" db="EMBL/GenBank/DDBJ databases">
        <title>The sequence and de novo assembly of Larimichthys crocea genome using PacBio and Hi-C technologies.</title>
        <authorList>
            <person name="Xu P."/>
            <person name="Chen B."/>
            <person name="Zhou Z."/>
            <person name="Ke Q."/>
            <person name="Wu Y."/>
            <person name="Bai H."/>
            <person name="Pu F."/>
        </authorList>
    </citation>
    <scope>NUCLEOTIDE SEQUENCE</scope>
    <source>
        <tissue evidence="1">Muscle</tissue>
    </source>
</reference>
<evidence type="ECO:0000313" key="1">
    <source>
        <dbReference type="EMBL" id="TMS17453.1"/>
    </source>
</evidence>
<gene>
    <name evidence="1" type="ORF">E3U43_001522</name>
</gene>
<evidence type="ECO:0000313" key="2">
    <source>
        <dbReference type="Proteomes" id="UP000793456"/>
    </source>
</evidence>
<proteinExistence type="predicted"/>